<comment type="caution">
    <text evidence="1">The sequence shown here is derived from an EMBL/GenBank/DDBJ whole genome shotgun (WGS) entry which is preliminary data.</text>
</comment>
<keyword evidence="1" id="KW-0689">Ribosomal protein</keyword>
<keyword evidence="1" id="KW-0687">Ribonucleoprotein</keyword>
<keyword evidence="2" id="KW-1185">Reference proteome</keyword>
<proteinExistence type="predicted"/>
<protein>
    <submittedName>
        <fullName evidence="1">Ribosomal protein L12</fullName>
    </submittedName>
</protein>
<dbReference type="EMBL" id="CM043772">
    <property type="protein sequence ID" value="KAI4840415.1"/>
    <property type="molecule type" value="Genomic_DNA"/>
</dbReference>
<evidence type="ECO:0000313" key="2">
    <source>
        <dbReference type="Proteomes" id="UP001056978"/>
    </source>
</evidence>
<dbReference type="Proteomes" id="UP001056978">
    <property type="component" value="Chromosome 4"/>
</dbReference>
<gene>
    <name evidence="1" type="ORF">MKS88_001139</name>
</gene>
<accession>A0ACB9YEA9</accession>
<reference evidence="1" key="1">
    <citation type="submission" date="2022-06" db="EMBL/GenBank/DDBJ databases">
        <title>The First Complete Genome of the Simian Malaria Parasite Plasmodium brasilianum.</title>
        <authorList>
            <person name="Bajic M."/>
            <person name="Ravishankar S."/>
        </authorList>
    </citation>
    <scope>NUCLEOTIDE SEQUENCE</scope>
    <source>
        <strain evidence="1">Bolivian I</strain>
    </source>
</reference>
<name>A0ACB9YEA9_PLABR</name>
<organism evidence="1 2">
    <name type="scientific">Plasmodium brasilianum</name>
    <dbReference type="NCBI Taxonomy" id="5824"/>
    <lineage>
        <taxon>Eukaryota</taxon>
        <taxon>Sar</taxon>
        <taxon>Alveolata</taxon>
        <taxon>Apicomplexa</taxon>
        <taxon>Aconoidasida</taxon>
        <taxon>Haemosporida</taxon>
        <taxon>Plasmodiidae</taxon>
        <taxon>Plasmodium</taxon>
        <taxon>Plasmodium (Plasmodium)</taxon>
    </lineage>
</organism>
<sequence>MKKSKFPMRKYFSIVNLYDVIGCNSISSVDKCKRSSKIIFKKYYSSSFNIFDKIKDVSGNNTNENEEDIDLKKRKPSKKVLKLVDEILNLTLIEAADLCDICQEKLEGNKNFNNSYLVHRNPFPHPSNFFGATHFPPLNNSQINMNNNNNNNNNNSSVYTGSNSEHMNMDTTKLEKDPTGGTKKEEKKKTKSTFNIKLEQFDVKNKINTIKEIRKITNVGLKEAKDMVESAPFYIQKKKAEEMKKRFEELDFVTAFATDFATAFATAFATDFASAFVAAPNIYKVDVSNTSYMHAQTEGSDDEL</sequence>
<evidence type="ECO:0000313" key="1">
    <source>
        <dbReference type="EMBL" id="KAI4840415.1"/>
    </source>
</evidence>